<reference evidence="4" key="1">
    <citation type="submission" date="2013-08" db="EMBL/GenBank/DDBJ databases">
        <title>Gene expansion shapes genome architecture in the human pathogen Lichtheimia corymbifera: an evolutionary genomics analysis in the ancient terrestrial Mucorales (Mucoromycotina).</title>
        <authorList>
            <person name="Schwartze V.U."/>
            <person name="Winter S."/>
            <person name="Shelest E."/>
            <person name="Marcet-Houben M."/>
            <person name="Horn F."/>
            <person name="Wehner S."/>
            <person name="Hoffmann K."/>
            <person name="Riege K."/>
            <person name="Sammeth M."/>
            <person name="Nowrousian M."/>
            <person name="Valiante V."/>
            <person name="Linde J."/>
            <person name="Jacobsen I.D."/>
            <person name="Marz M."/>
            <person name="Brakhage A.A."/>
            <person name="Gabaldon T."/>
            <person name="Bocker S."/>
            <person name="Voigt K."/>
        </authorList>
    </citation>
    <scope>NUCLEOTIDE SEQUENCE [LARGE SCALE GENOMIC DNA]</scope>
    <source>
        <strain evidence="4">FSU 9682</strain>
    </source>
</reference>
<gene>
    <name evidence="4" type="ORF">LCOR_10935.1</name>
</gene>
<dbReference type="STRING" id="1263082.A0A068SCZ9"/>
<dbReference type="OrthoDB" id="25503at2759"/>
<feature type="compositionally biased region" description="Basic and acidic residues" evidence="1">
    <location>
        <begin position="430"/>
        <end position="443"/>
    </location>
</feature>
<dbReference type="InterPro" id="IPR003877">
    <property type="entry name" value="SPRY_dom"/>
</dbReference>
<feature type="region of interest" description="Disordered" evidence="1">
    <location>
        <begin position="1"/>
        <end position="20"/>
    </location>
</feature>
<dbReference type="Pfam" id="PF00622">
    <property type="entry name" value="SPRY"/>
    <property type="match status" value="1"/>
</dbReference>
<dbReference type="PANTHER" id="PTHR12864">
    <property type="entry name" value="RAN BINDING PROTEIN 9-RELATED"/>
    <property type="match status" value="1"/>
</dbReference>
<evidence type="ECO:0000313" key="5">
    <source>
        <dbReference type="Proteomes" id="UP000027586"/>
    </source>
</evidence>
<dbReference type="VEuPathDB" id="FungiDB:LCOR_10935.1"/>
<dbReference type="SUPFAM" id="SSF49899">
    <property type="entry name" value="Concanavalin A-like lectins/glucanases"/>
    <property type="match status" value="1"/>
</dbReference>
<dbReference type="InterPro" id="IPR050618">
    <property type="entry name" value="Ubq-SigPath_Reg"/>
</dbReference>
<comment type="caution">
    <text evidence="4">The sequence shown here is derived from an EMBL/GenBank/DDBJ whole genome shotgun (WGS) entry which is preliminary data.</text>
</comment>
<dbReference type="InterPro" id="IPR013320">
    <property type="entry name" value="ConA-like_dom_sf"/>
</dbReference>
<proteinExistence type="predicted"/>
<feature type="domain" description="B30.2/SPRY" evidence="2">
    <location>
        <begin position="64"/>
        <end position="253"/>
    </location>
</feature>
<evidence type="ECO:0000259" key="3">
    <source>
        <dbReference type="PROSITE" id="PS50897"/>
    </source>
</evidence>
<dbReference type="SMART" id="SM00449">
    <property type="entry name" value="SPRY"/>
    <property type="match status" value="1"/>
</dbReference>
<dbReference type="SMART" id="SM00757">
    <property type="entry name" value="CRA"/>
    <property type="match status" value="1"/>
</dbReference>
<dbReference type="InterPro" id="IPR001870">
    <property type="entry name" value="B30.2/SPRY"/>
</dbReference>
<dbReference type="CDD" id="cd12909">
    <property type="entry name" value="SPRY_RanBP9_10"/>
    <property type="match status" value="1"/>
</dbReference>
<feature type="compositionally biased region" description="Basic residues" evidence="1">
    <location>
        <begin position="404"/>
        <end position="418"/>
    </location>
</feature>
<dbReference type="InterPro" id="IPR006595">
    <property type="entry name" value="CTLH_C"/>
</dbReference>
<dbReference type="Pfam" id="PF10607">
    <property type="entry name" value="CTLH"/>
    <property type="match status" value="1"/>
</dbReference>
<name>A0A068SCZ9_9FUNG</name>
<dbReference type="AlphaFoldDB" id="A0A068SCZ9"/>
<evidence type="ECO:0000313" key="4">
    <source>
        <dbReference type="EMBL" id="CDH60144.1"/>
    </source>
</evidence>
<dbReference type="PROSITE" id="PS50188">
    <property type="entry name" value="B302_SPRY"/>
    <property type="match status" value="1"/>
</dbReference>
<feature type="region of interest" description="Disordered" evidence="1">
    <location>
        <begin position="390"/>
        <end position="448"/>
    </location>
</feature>
<dbReference type="InterPro" id="IPR035782">
    <property type="entry name" value="SPRY_RanBP9/10"/>
</dbReference>
<dbReference type="EMBL" id="CBTN010000084">
    <property type="protein sequence ID" value="CDH60144.1"/>
    <property type="molecule type" value="Genomic_DNA"/>
</dbReference>
<organism evidence="4 5">
    <name type="scientific">Lichtheimia corymbifera JMRC:FSU:9682</name>
    <dbReference type="NCBI Taxonomy" id="1263082"/>
    <lineage>
        <taxon>Eukaryota</taxon>
        <taxon>Fungi</taxon>
        <taxon>Fungi incertae sedis</taxon>
        <taxon>Mucoromycota</taxon>
        <taxon>Mucoromycotina</taxon>
        <taxon>Mucoromycetes</taxon>
        <taxon>Mucorales</taxon>
        <taxon>Lichtheimiaceae</taxon>
        <taxon>Lichtheimia</taxon>
    </lineage>
</organism>
<sequence>MSFRRQSHVPLSPLQKVNSAKRRCTSAITTATSLYTSAPPRFPAYLEHTLYADLVREQHRNRQARSGEGSGSSSLDNLDLRLPSEWNVHDKSRHLEIDPTGLELMYTGPGKTESHAASVRANFPIRRQCGIYYFEMKVLSKGEDGFIGIGFCSGKNGLDRLPGWDNDSWGYHGDDGHSFQECGTGDKYGPQFTTGDVVGCGVDLIHKTAFYTKNGTFLGPAFKSIKTHMDLYPCVGLRTVGERVSVNFGQNPFVFDIVQYIKEQKLSIMKQVTTRPHTAANGAMDQLVLSYLVYQGYMRTAQAAIKNIEHVTSRTLRLSHAGSEPNDREEKDMYARQSIRAAVLAGNVDRALELVQEHFSHTLEDMADGQNILFELKCRKLVEMMREYSKRHARREKVPQKNNGHVKSRSTVQKHVRTGKSQPEYMDIDSNDRDSSTSKRVRDTSGVISTNGRANGFMDSGLVLSDDEASETMLEDIMAYGKALQNEYHSDQRPEIRQRLKEVFSLFAYSDPATSPMAYLMDNSGRQELANRLNSAMLVLQERPSQPPLERIYQQAMTSNQQLACLGYPESMLLDVDTALR</sequence>
<evidence type="ECO:0000256" key="1">
    <source>
        <dbReference type="SAM" id="MobiDB-lite"/>
    </source>
</evidence>
<dbReference type="Gene3D" id="2.60.120.920">
    <property type="match status" value="1"/>
</dbReference>
<dbReference type="Proteomes" id="UP000027586">
    <property type="component" value="Unassembled WGS sequence"/>
</dbReference>
<accession>A0A068SCZ9</accession>
<evidence type="ECO:0000259" key="2">
    <source>
        <dbReference type="PROSITE" id="PS50188"/>
    </source>
</evidence>
<feature type="domain" description="CTLH" evidence="3">
    <location>
        <begin position="336"/>
        <end position="392"/>
    </location>
</feature>
<keyword evidence="5" id="KW-1185">Reference proteome</keyword>
<dbReference type="InterPro" id="IPR013144">
    <property type="entry name" value="CRA_dom"/>
</dbReference>
<dbReference type="InterPro" id="IPR024964">
    <property type="entry name" value="CTLH/CRA"/>
</dbReference>
<protein>
    <submittedName>
        <fullName evidence="4">Ran-binding protein</fullName>
    </submittedName>
</protein>
<dbReference type="InterPro" id="IPR043136">
    <property type="entry name" value="B30.2/SPRY_sf"/>
</dbReference>
<dbReference type="PROSITE" id="PS50897">
    <property type="entry name" value="CTLH"/>
    <property type="match status" value="1"/>
</dbReference>